<keyword evidence="4" id="KW-1185">Reference proteome</keyword>
<feature type="domain" description="SCP2" evidence="2">
    <location>
        <begin position="16"/>
        <end position="116"/>
    </location>
</feature>
<evidence type="ECO:0000256" key="1">
    <source>
        <dbReference type="HAMAP-Rule" id="MF_02215"/>
    </source>
</evidence>
<comment type="caution">
    <text evidence="3">The sequence shown here is derived from an EMBL/GenBank/DDBJ whole genome shotgun (WGS) entry which is preliminary data.</text>
</comment>
<sequence length="213" mass="23258">MTLLTSVLLSGMEKTVNQLLSRDPAAAERLNALAGLRLVVCLERPNINTRISFDPYGIHLSTLRHVQEKDADILLELSPETLASLMGGADIKYLMFSGKLAARGQVARLEAVRALFMDLDVDWEGALVEWFGEVPAHSLATGIKSIGQFGVHSSQALGQDIQEYMLEEAQLIAGQSQFHVAREHLTQLQIAIDRLEARVTAVQKKLPEGGASS</sequence>
<evidence type="ECO:0000313" key="4">
    <source>
        <dbReference type="Proteomes" id="UP001269375"/>
    </source>
</evidence>
<gene>
    <name evidence="1" type="primary">ubiJ</name>
    <name evidence="3" type="ORF">QC825_02340</name>
</gene>
<evidence type="ECO:0000313" key="3">
    <source>
        <dbReference type="EMBL" id="MDR5894913.1"/>
    </source>
</evidence>
<dbReference type="HAMAP" id="MF_02215">
    <property type="entry name" value="UbiJ"/>
    <property type="match status" value="1"/>
</dbReference>
<dbReference type="Pfam" id="PF02036">
    <property type="entry name" value="SCP2"/>
    <property type="match status" value="1"/>
</dbReference>
<name>A0ABU1GU41_9GAMM</name>
<dbReference type="PANTHER" id="PTHR38693:SF1">
    <property type="entry name" value="UBIQUINONE BIOSYNTHESIS ACCESSORY FACTOR UBIJ"/>
    <property type="match status" value="1"/>
</dbReference>
<evidence type="ECO:0000259" key="2">
    <source>
        <dbReference type="Pfam" id="PF02036"/>
    </source>
</evidence>
<accession>A0ABU1GU41</accession>
<reference evidence="3 4" key="1">
    <citation type="submission" date="2023-04" db="EMBL/GenBank/DDBJ databases">
        <title>A long-awaited taxogenomic arrangement of the family Halomonadaceae.</title>
        <authorList>
            <person name="De La Haba R."/>
            <person name="Chuvochina M."/>
            <person name="Wittouck S."/>
            <person name="Arahal D.R."/>
            <person name="Sanchez-Porro C."/>
            <person name="Hugenholtz P."/>
            <person name="Ventosa A."/>
        </authorList>
    </citation>
    <scope>NUCLEOTIDE SEQUENCE [LARGE SCALE GENOMIC DNA]</scope>
    <source>
        <strain evidence="3 4">DSM 22428</strain>
    </source>
</reference>
<dbReference type="SUPFAM" id="SSF55718">
    <property type="entry name" value="SCP-like"/>
    <property type="match status" value="1"/>
</dbReference>
<comment type="pathway">
    <text evidence="1">Cofactor biosynthesis; ubiquinone biosynthesis.</text>
</comment>
<dbReference type="EMBL" id="JARWAO010000001">
    <property type="protein sequence ID" value="MDR5894913.1"/>
    <property type="molecule type" value="Genomic_DNA"/>
</dbReference>
<keyword evidence="1" id="KW-0963">Cytoplasm</keyword>
<comment type="subcellular location">
    <subcellularLocation>
        <location evidence="1">Cytoplasm</location>
    </subcellularLocation>
</comment>
<keyword evidence="1" id="KW-0831">Ubiquinone biosynthesis</keyword>
<dbReference type="Proteomes" id="UP001269375">
    <property type="component" value="Unassembled WGS sequence"/>
</dbReference>
<dbReference type="PANTHER" id="PTHR38693">
    <property type="entry name" value="UBIQUINONE BIOSYNTHESIS PROTEIN UBIJ"/>
    <property type="match status" value="1"/>
</dbReference>
<dbReference type="InterPro" id="IPR036527">
    <property type="entry name" value="SCP2_sterol-bd_dom_sf"/>
</dbReference>
<dbReference type="RefSeq" id="WP_251592668.1">
    <property type="nucleotide sequence ID" value="NZ_JAMLJI010000002.1"/>
</dbReference>
<proteinExistence type="inferred from homology"/>
<comment type="function">
    <text evidence="1">Required for ubiquinone (coenzyme Q) biosynthesis. Binds hydrophobic ubiquinone biosynthetic intermediates via its SCP2 domain and is essential for the stability of the Ubi complex. May constitute a docking platform where Ubi enzymes assemble and access their SCP2-bound polyprenyl substrates.</text>
</comment>
<comment type="similarity">
    <text evidence="1">Belongs to the UbiJ family.</text>
</comment>
<protein>
    <recommendedName>
        <fullName evidence="1">Ubiquinone biosynthesis accessory factor UbiJ</fullName>
    </recommendedName>
</protein>
<dbReference type="InterPro" id="IPR003033">
    <property type="entry name" value="SCP2_sterol-bd_dom"/>
</dbReference>
<organism evidence="3 4">
    <name type="scientific">Larsenimonas suaedae</name>
    <dbReference type="NCBI Taxonomy" id="1851019"/>
    <lineage>
        <taxon>Bacteria</taxon>
        <taxon>Pseudomonadati</taxon>
        <taxon>Pseudomonadota</taxon>
        <taxon>Gammaproteobacteria</taxon>
        <taxon>Oceanospirillales</taxon>
        <taxon>Halomonadaceae</taxon>
        <taxon>Larsenimonas</taxon>
    </lineage>
</organism>
<dbReference type="InterPro" id="IPR038989">
    <property type="entry name" value="UbiJ"/>
</dbReference>